<dbReference type="EMBL" id="CM001221">
    <property type="protein sequence ID" value="AES93976.1"/>
    <property type="molecule type" value="Genomic_DNA"/>
</dbReference>
<dbReference type="PANTHER" id="PTHR31672:SF2">
    <property type="entry name" value="F-BOX DOMAIN-CONTAINING PROTEIN"/>
    <property type="match status" value="1"/>
</dbReference>
<reference evidence="1 3" key="1">
    <citation type="journal article" date="2011" name="Nature">
        <title>The Medicago genome provides insight into the evolution of rhizobial symbioses.</title>
        <authorList>
            <person name="Young N.D."/>
            <person name="Debelle F."/>
            <person name="Oldroyd G.E."/>
            <person name="Geurts R."/>
            <person name="Cannon S.B."/>
            <person name="Udvardi M.K."/>
            <person name="Benedito V.A."/>
            <person name="Mayer K.F."/>
            <person name="Gouzy J."/>
            <person name="Schoof H."/>
            <person name="Van de Peer Y."/>
            <person name="Proost S."/>
            <person name="Cook D.R."/>
            <person name="Meyers B.C."/>
            <person name="Spannagl M."/>
            <person name="Cheung F."/>
            <person name="De Mita S."/>
            <person name="Krishnakumar V."/>
            <person name="Gundlach H."/>
            <person name="Zhou S."/>
            <person name="Mudge J."/>
            <person name="Bharti A.K."/>
            <person name="Murray J.D."/>
            <person name="Naoumkina M.A."/>
            <person name="Rosen B."/>
            <person name="Silverstein K.A."/>
            <person name="Tang H."/>
            <person name="Rombauts S."/>
            <person name="Zhao P.X."/>
            <person name="Zhou P."/>
            <person name="Barbe V."/>
            <person name="Bardou P."/>
            <person name="Bechner M."/>
            <person name="Bellec A."/>
            <person name="Berger A."/>
            <person name="Berges H."/>
            <person name="Bidwell S."/>
            <person name="Bisseling T."/>
            <person name="Choisne N."/>
            <person name="Couloux A."/>
            <person name="Denny R."/>
            <person name="Deshpande S."/>
            <person name="Dai X."/>
            <person name="Doyle J.J."/>
            <person name="Dudez A.M."/>
            <person name="Farmer A.D."/>
            <person name="Fouteau S."/>
            <person name="Franken C."/>
            <person name="Gibelin C."/>
            <person name="Gish J."/>
            <person name="Goldstein S."/>
            <person name="Gonzalez A.J."/>
            <person name="Green P.J."/>
            <person name="Hallab A."/>
            <person name="Hartog M."/>
            <person name="Hua A."/>
            <person name="Humphray S.J."/>
            <person name="Jeong D.H."/>
            <person name="Jing Y."/>
            <person name="Jocker A."/>
            <person name="Kenton S.M."/>
            <person name="Kim D.J."/>
            <person name="Klee K."/>
            <person name="Lai H."/>
            <person name="Lang C."/>
            <person name="Lin S."/>
            <person name="Macmil S.L."/>
            <person name="Magdelenat G."/>
            <person name="Matthews L."/>
            <person name="McCorrison J."/>
            <person name="Monaghan E.L."/>
            <person name="Mun J.H."/>
            <person name="Najar F.Z."/>
            <person name="Nicholson C."/>
            <person name="Noirot C."/>
            <person name="O'Bleness M."/>
            <person name="Paule C.R."/>
            <person name="Poulain J."/>
            <person name="Prion F."/>
            <person name="Qin B."/>
            <person name="Qu C."/>
            <person name="Retzel E.F."/>
            <person name="Riddle C."/>
            <person name="Sallet E."/>
            <person name="Samain S."/>
            <person name="Samson N."/>
            <person name="Sanders I."/>
            <person name="Saurat O."/>
            <person name="Scarpelli C."/>
            <person name="Schiex T."/>
            <person name="Segurens B."/>
            <person name="Severin A.J."/>
            <person name="Sherrier D.J."/>
            <person name="Shi R."/>
            <person name="Sims S."/>
            <person name="Singer S.R."/>
            <person name="Sinharoy S."/>
            <person name="Sterck L."/>
            <person name="Viollet A."/>
            <person name="Wang B.B."/>
            <person name="Wang K."/>
            <person name="Wang M."/>
            <person name="Wang X."/>
            <person name="Warfsmann J."/>
            <person name="Weissenbach J."/>
            <person name="White D.D."/>
            <person name="White J.D."/>
            <person name="Wiley G.B."/>
            <person name="Wincker P."/>
            <person name="Xing Y."/>
            <person name="Yang L."/>
            <person name="Yao Z."/>
            <person name="Ying F."/>
            <person name="Zhai J."/>
            <person name="Zhou L."/>
            <person name="Zuber A."/>
            <person name="Denarie J."/>
            <person name="Dixon R.A."/>
            <person name="May G.D."/>
            <person name="Schwartz D.C."/>
            <person name="Rogers J."/>
            <person name="Quetier F."/>
            <person name="Town C.D."/>
            <person name="Roe B.A."/>
        </authorList>
    </citation>
    <scope>NUCLEOTIDE SEQUENCE [LARGE SCALE GENOMIC DNA]</scope>
    <source>
        <strain evidence="1">A17</strain>
        <strain evidence="2 3">cv. Jemalong A17</strain>
    </source>
</reference>
<organism evidence="1 3">
    <name type="scientific">Medicago truncatula</name>
    <name type="common">Barrel medic</name>
    <name type="synonym">Medicago tribuloides</name>
    <dbReference type="NCBI Taxonomy" id="3880"/>
    <lineage>
        <taxon>Eukaryota</taxon>
        <taxon>Viridiplantae</taxon>
        <taxon>Streptophyta</taxon>
        <taxon>Embryophyta</taxon>
        <taxon>Tracheophyta</taxon>
        <taxon>Spermatophyta</taxon>
        <taxon>Magnoliopsida</taxon>
        <taxon>eudicotyledons</taxon>
        <taxon>Gunneridae</taxon>
        <taxon>Pentapetalae</taxon>
        <taxon>rosids</taxon>
        <taxon>fabids</taxon>
        <taxon>Fabales</taxon>
        <taxon>Fabaceae</taxon>
        <taxon>Papilionoideae</taxon>
        <taxon>50 kb inversion clade</taxon>
        <taxon>NPAAA clade</taxon>
        <taxon>Hologalegina</taxon>
        <taxon>IRL clade</taxon>
        <taxon>Trifolieae</taxon>
        <taxon>Medicago</taxon>
    </lineage>
</organism>
<evidence type="ECO:0008006" key="4">
    <source>
        <dbReference type="Google" id="ProtNLM"/>
    </source>
</evidence>
<dbReference type="EnsemblPlants" id="AES93976">
    <property type="protein sequence ID" value="AES93976"/>
    <property type="gene ID" value="MTR_5g009560"/>
</dbReference>
<proteinExistence type="predicted"/>
<dbReference type="OrthoDB" id="1918594at2759"/>
<dbReference type="eggNOG" id="ENOG502SZBJ">
    <property type="taxonomic scope" value="Eukaryota"/>
</dbReference>
<evidence type="ECO:0000313" key="3">
    <source>
        <dbReference type="Proteomes" id="UP000002051"/>
    </source>
</evidence>
<dbReference type="GO" id="GO:0004842">
    <property type="term" value="F:ubiquitin-protein transferase activity"/>
    <property type="evidence" value="ECO:0000318"/>
    <property type="project" value="GO_Central"/>
</dbReference>
<protein>
    <recommendedName>
        <fullName evidence="4">F-box domain-containing protein</fullName>
    </recommendedName>
</protein>
<dbReference type="PaxDb" id="3880-AES93976"/>
<dbReference type="Proteomes" id="UP000002051">
    <property type="component" value="Chromosome 5"/>
</dbReference>
<keyword evidence="3" id="KW-1185">Reference proteome</keyword>
<sequence length="422" mass="49087">MNDIASTEVKVWDASDHGSCQLCDSDSNSRHQVKKNKNQNSNSTKSCKMISKLLLLEDLRFHIFTFVPLNCLLNSARYVNKLWAATIGSSHFAEAYERHAHSKLGLYVENCMEPDNSYFLEFKDYVNDQFERTDLGIPSIMGDIIDTCNGILLFCNIYEQIFVMNPILKCWLRIPDFPISRQPMIFSMQCTIARVPGTSEFKLFLVDFVEGSDAFWYVFYVLRIGKDYTWNEIVRKEAPFRQLFLCRPLYSGDNDLYWITEKEVIVMNVDKEIIMREYPLPNELNILAKNCLMLGNRLSCIMSNDFNRTFQIYILNFDSGKLSLYHEMGPFDYVATCGHEVYIHLVRFCLWINNQIIFRVPQCQNQIGNTSPDIKNIHFGYNVNTRQLTKIGDIDVGHFEVCLHTNSLISLPRTPTLLRFFV</sequence>
<evidence type="ECO:0000313" key="2">
    <source>
        <dbReference type="EnsemblPlants" id="AES93976"/>
    </source>
</evidence>
<dbReference type="AlphaFoldDB" id="G7KAN0"/>
<reference evidence="2" key="3">
    <citation type="submission" date="2015-04" db="UniProtKB">
        <authorList>
            <consortium name="EnsemblPlants"/>
        </authorList>
    </citation>
    <scope>IDENTIFICATION</scope>
    <source>
        <strain evidence="2">cv. Jemalong A17</strain>
    </source>
</reference>
<dbReference type="PANTHER" id="PTHR31672">
    <property type="entry name" value="BNACNNG10540D PROTEIN"/>
    <property type="match status" value="1"/>
</dbReference>
<evidence type="ECO:0000313" key="1">
    <source>
        <dbReference type="EMBL" id="AES93976.1"/>
    </source>
</evidence>
<name>G7KAN0_MEDTR</name>
<dbReference type="OMA" id="VENCMEP"/>
<dbReference type="InterPro" id="IPR050796">
    <property type="entry name" value="SCF_F-box_component"/>
</dbReference>
<gene>
    <name evidence="2" type="primary">11426913</name>
    <name evidence="1" type="ordered locus">MTR_5g009560</name>
</gene>
<reference evidence="1 3" key="2">
    <citation type="journal article" date="2014" name="BMC Genomics">
        <title>An improved genome release (version Mt4.0) for the model legume Medicago truncatula.</title>
        <authorList>
            <person name="Tang H."/>
            <person name="Krishnakumar V."/>
            <person name="Bidwell S."/>
            <person name="Rosen B."/>
            <person name="Chan A."/>
            <person name="Zhou S."/>
            <person name="Gentzbittel L."/>
            <person name="Childs K.L."/>
            <person name="Yandell M."/>
            <person name="Gundlach H."/>
            <person name="Mayer K.F."/>
            <person name="Schwartz D.C."/>
            <person name="Town C.D."/>
        </authorList>
    </citation>
    <scope>GENOME REANNOTATION</scope>
    <source>
        <strain evidence="2 3">cv. Jemalong A17</strain>
    </source>
</reference>
<dbReference type="KEGG" id="mtr:11426913"/>
<dbReference type="HOGENOM" id="CLU_058909_0_0_1"/>
<dbReference type="GO" id="GO:0031146">
    <property type="term" value="P:SCF-dependent proteasomal ubiquitin-dependent protein catabolic process"/>
    <property type="evidence" value="ECO:0000318"/>
    <property type="project" value="GO_Central"/>
</dbReference>
<accession>G7KAN0</accession>